<dbReference type="AlphaFoldDB" id="A0A9X1FXI2"/>
<organism evidence="1 2">
    <name type="scientific">Roseobacter insulae</name>
    <dbReference type="NCBI Taxonomy" id="2859783"/>
    <lineage>
        <taxon>Bacteria</taxon>
        <taxon>Pseudomonadati</taxon>
        <taxon>Pseudomonadota</taxon>
        <taxon>Alphaproteobacteria</taxon>
        <taxon>Rhodobacterales</taxon>
        <taxon>Roseobacteraceae</taxon>
        <taxon>Roseobacter</taxon>
    </lineage>
</organism>
<dbReference type="Proteomes" id="UP001138661">
    <property type="component" value="Unassembled WGS sequence"/>
</dbReference>
<name>A0A9X1FXI2_9RHOB</name>
<protein>
    <submittedName>
        <fullName evidence="1">DUF4198 domain-containing protein</fullName>
    </submittedName>
</protein>
<comment type="caution">
    <text evidence="1">The sequence shown here is derived from an EMBL/GenBank/DDBJ whole genome shotgun (WGS) entry which is preliminary data.</text>
</comment>
<dbReference type="EMBL" id="JAHXDN010000003">
    <property type="protein sequence ID" value="MBW4708850.1"/>
    <property type="molecule type" value="Genomic_DNA"/>
</dbReference>
<evidence type="ECO:0000313" key="1">
    <source>
        <dbReference type="EMBL" id="MBW4708850.1"/>
    </source>
</evidence>
<keyword evidence="2" id="KW-1185">Reference proteome</keyword>
<dbReference type="RefSeq" id="WP_219503522.1">
    <property type="nucleotide sequence ID" value="NZ_JAHXDN010000003.1"/>
</dbReference>
<gene>
    <name evidence="1" type="ORF">KX928_13755</name>
</gene>
<dbReference type="Pfam" id="PF10670">
    <property type="entry name" value="DUF4198"/>
    <property type="match status" value="1"/>
</dbReference>
<reference evidence="1" key="1">
    <citation type="submission" date="2021-07" db="EMBL/GenBank/DDBJ databases">
        <title>Roseobacter insulae sp. nov., isolated from a tidal flat.</title>
        <authorList>
            <person name="Park S."/>
            <person name="Yoon J.-H."/>
        </authorList>
    </citation>
    <scope>NUCLEOTIDE SEQUENCE</scope>
    <source>
        <strain evidence="1">YSTF-M11</strain>
    </source>
</reference>
<accession>A0A9X1FXI2</accession>
<proteinExistence type="predicted"/>
<evidence type="ECO:0000313" key="2">
    <source>
        <dbReference type="Proteomes" id="UP001138661"/>
    </source>
</evidence>
<dbReference type="InterPro" id="IPR019613">
    <property type="entry name" value="DUF4198"/>
</dbReference>
<sequence length="268" mass="29230">MFSRFLIAVLLLSGQPGFGHEFWIEPESYQVEPGASMTATLRNGQNFEGISLAWFDNRFTRFELATGETLTPVEGRMGDTPALQAIAPGDGLLIVLHETTPSNLTYKEWEKFLAFAEHKDFPTAAAAHTAAGWPKEGFRESYTRHAKALMAVGDGSGQDRAFGLATEFVALTNPYDPQFDGNMRVRVTYQGLPRRDAQVEVFDKGADGTVAVSLTRTDQDGVAVVPVTPGHSYLFDAVVLRASPQAGSSEKAPVWETLWAALTFAVPE</sequence>